<dbReference type="EMBL" id="JAERUA010000006">
    <property type="protein sequence ID" value="KAI1898987.1"/>
    <property type="molecule type" value="Genomic_DNA"/>
</dbReference>
<comment type="caution">
    <text evidence="2">The sequence shown here is derived from an EMBL/GenBank/DDBJ whole genome shotgun (WGS) entry which is preliminary data.</text>
</comment>
<sequence>MGRRRSLRMETPLRRSSRLRNIRPGAEPEDTEETDKDTPEDQPEGDEELSAQVNGTEMPSSIPSESNTDSTDQTTSQEYLTRLGIASPGYFTVDLTRVKIDKDPLAEGDMEAMGDKKEEGGKEDPRKAGKPATSRIPTFQSSSGRKRTTEKAAEPVAQPPARVESPTLPAQPRAKGGSGSGSSKLKGPGSRETAYLYPWHAFPLAAVTSHHRYPPPRWMSRSSPTKGATPLFSFHPVRQSPLNLIRWPLLLVRRSGPSPGPTSHTCSLRLPKRSLLNLKSQAGGLQPPQEMSRRRRRKRSLSPKKRWRWTPALHHSPTKT</sequence>
<proteinExistence type="predicted"/>
<keyword evidence="3" id="KW-1185">Reference proteome</keyword>
<name>A0A8T3DU95_9TELE</name>
<evidence type="ECO:0000313" key="2">
    <source>
        <dbReference type="EMBL" id="KAI1898987.1"/>
    </source>
</evidence>
<feature type="region of interest" description="Disordered" evidence="1">
    <location>
        <begin position="278"/>
        <end position="320"/>
    </location>
</feature>
<feature type="compositionally biased region" description="Low complexity" evidence="1">
    <location>
        <begin position="64"/>
        <end position="78"/>
    </location>
</feature>
<feature type="compositionally biased region" description="Basic and acidic residues" evidence="1">
    <location>
        <begin position="113"/>
        <end position="127"/>
    </location>
</feature>
<accession>A0A8T3DU95</accession>
<evidence type="ECO:0000256" key="1">
    <source>
        <dbReference type="SAM" id="MobiDB-lite"/>
    </source>
</evidence>
<protein>
    <submittedName>
        <fullName evidence="2">Uncharacterized protein</fullName>
    </submittedName>
</protein>
<feature type="compositionally biased region" description="Polar residues" evidence="1">
    <location>
        <begin position="51"/>
        <end position="63"/>
    </location>
</feature>
<feature type="compositionally biased region" description="Basic residues" evidence="1">
    <location>
        <begin position="293"/>
        <end position="308"/>
    </location>
</feature>
<feature type="compositionally biased region" description="Acidic residues" evidence="1">
    <location>
        <begin position="27"/>
        <end position="49"/>
    </location>
</feature>
<dbReference type="AlphaFoldDB" id="A0A8T3DU95"/>
<feature type="compositionally biased region" description="Low complexity" evidence="1">
    <location>
        <begin position="181"/>
        <end position="190"/>
    </location>
</feature>
<feature type="compositionally biased region" description="Basic and acidic residues" evidence="1">
    <location>
        <begin position="96"/>
        <end position="105"/>
    </location>
</feature>
<gene>
    <name evidence="2" type="ORF">AGOR_G00078040</name>
</gene>
<feature type="region of interest" description="Disordered" evidence="1">
    <location>
        <begin position="1"/>
        <end position="190"/>
    </location>
</feature>
<organism evidence="2 3">
    <name type="scientific">Albula goreensis</name>
    <dbReference type="NCBI Taxonomy" id="1534307"/>
    <lineage>
        <taxon>Eukaryota</taxon>
        <taxon>Metazoa</taxon>
        <taxon>Chordata</taxon>
        <taxon>Craniata</taxon>
        <taxon>Vertebrata</taxon>
        <taxon>Euteleostomi</taxon>
        <taxon>Actinopterygii</taxon>
        <taxon>Neopterygii</taxon>
        <taxon>Teleostei</taxon>
        <taxon>Albuliformes</taxon>
        <taxon>Albulidae</taxon>
        <taxon>Albula</taxon>
    </lineage>
</organism>
<dbReference type="Proteomes" id="UP000829720">
    <property type="component" value="Unassembled WGS sequence"/>
</dbReference>
<evidence type="ECO:0000313" key="3">
    <source>
        <dbReference type="Proteomes" id="UP000829720"/>
    </source>
</evidence>
<reference evidence="2" key="1">
    <citation type="submission" date="2021-01" db="EMBL/GenBank/DDBJ databases">
        <authorList>
            <person name="Zahm M."/>
            <person name="Roques C."/>
            <person name="Cabau C."/>
            <person name="Klopp C."/>
            <person name="Donnadieu C."/>
            <person name="Jouanno E."/>
            <person name="Lampietro C."/>
            <person name="Louis A."/>
            <person name="Herpin A."/>
            <person name="Echchiki A."/>
            <person name="Berthelot C."/>
            <person name="Parey E."/>
            <person name="Roest-Crollius H."/>
            <person name="Braasch I."/>
            <person name="Postlethwait J."/>
            <person name="Bobe J."/>
            <person name="Montfort J."/>
            <person name="Bouchez O."/>
            <person name="Begum T."/>
            <person name="Mejri S."/>
            <person name="Adams A."/>
            <person name="Chen W.-J."/>
            <person name="Guiguen Y."/>
        </authorList>
    </citation>
    <scope>NUCLEOTIDE SEQUENCE</scope>
    <source>
        <tissue evidence="2">Blood</tissue>
    </source>
</reference>